<organism evidence="8 9">
    <name type="scientific">Ictalurus punctatus</name>
    <name type="common">Channel catfish</name>
    <name type="synonym">Silurus punctatus</name>
    <dbReference type="NCBI Taxonomy" id="7998"/>
    <lineage>
        <taxon>Eukaryota</taxon>
        <taxon>Metazoa</taxon>
        <taxon>Chordata</taxon>
        <taxon>Craniata</taxon>
        <taxon>Vertebrata</taxon>
        <taxon>Euteleostomi</taxon>
        <taxon>Actinopterygii</taxon>
        <taxon>Neopterygii</taxon>
        <taxon>Teleostei</taxon>
        <taxon>Ostariophysi</taxon>
        <taxon>Siluriformes</taxon>
        <taxon>Ictaluridae</taxon>
        <taxon>Ictalurus</taxon>
    </lineage>
</organism>
<feature type="domain" description="Guanylate kinase-like" evidence="5">
    <location>
        <begin position="296"/>
        <end position="453"/>
    </location>
</feature>
<dbReference type="SMART" id="SM00072">
    <property type="entry name" value="GuKc"/>
    <property type="match status" value="1"/>
</dbReference>
<evidence type="ECO:0000259" key="4">
    <source>
        <dbReference type="PROSITE" id="PS50002"/>
    </source>
</evidence>
<feature type="domain" description="PDZ" evidence="6">
    <location>
        <begin position="45"/>
        <end position="126"/>
    </location>
</feature>
<dbReference type="SUPFAM" id="SSF50156">
    <property type="entry name" value="PDZ domain-like"/>
    <property type="match status" value="1"/>
</dbReference>
<dbReference type="Pfam" id="PF00018">
    <property type="entry name" value="SH3_1"/>
    <property type="match status" value="1"/>
</dbReference>
<feature type="domain" description="L27" evidence="7">
    <location>
        <begin position="1"/>
        <end position="27"/>
    </location>
</feature>
<dbReference type="Pfam" id="PF02828">
    <property type="entry name" value="L27"/>
    <property type="match status" value="1"/>
</dbReference>
<dbReference type="PANTHER" id="PTHR23122">
    <property type="entry name" value="MEMBRANE-ASSOCIATED GUANYLATE KINASE MAGUK"/>
    <property type="match status" value="1"/>
</dbReference>
<dbReference type="PROSITE" id="PS50052">
    <property type="entry name" value="GUANYLATE_KINASE_2"/>
    <property type="match status" value="1"/>
</dbReference>
<dbReference type="InterPro" id="IPR036028">
    <property type="entry name" value="SH3-like_dom_sf"/>
</dbReference>
<accession>A0A9F7TDX0</accession>
<name>A0A9F7TDX0_ICTPU</name>
<dbReference type="GeneID" id="108280815"/>
<proteinExistence type="inferred from homology"/>
<dbReference type="SUPFAM" id="SSF52540">
    <property type="entry name" value="P-loop containing nucleoside triphosphate hydrolases"/>
    <property type="match status" value="1"/>
</dbReference>
<dbReference type="InterPro" id="IPR036892">
    <property type="entry name" value="L27_dom_sf"/>
</dbReference>
<evidence type="ECO:0000259" key="7">
    <source>
        <dbReference type="PROSITE" id="PS51022"/>
    </source>
</evidence>
<dbReference type="InterPro" id="IPR001478">
    <property type="entry name" value="PDZ"/>
</dbReference>
<gene>
    <name evidence="9" type="primary">mpp7b</name>
</gene>
<dbReference type="Gene3D" id="2.30.30.40">
    <property type="entry name" value="SH3 Domains"/>
    <property type="match status" value="1"/>
</dbReference>
<dbReference type="SUPFAM" id="SSF101288">
    <property type="entry name" value="L27 domain"/>
    <property type="match status" value="1"/>
</dbReference>
<comment type="similarity">
    <text evidence="1">Belongs to the MAGUK family.</text>
</comment>
<dbReference type="RefSeq" id="XP_053529577.1">
    <property type="nucleotide sequence ID" value="XM_053673602.1"/>
</dbReference>
<evidence type="ECO:0000313" key="8">
    <source>
        <dbReference type="Proteomes" id="UP000221080"/>
    </source>
</evidence>
<dbReference type="InterPro" id="IPR008144">
    <property type="entry name" value="Guanylate_kin-like_dom"/>
</dbReference>
<dbReference type="SUPFAM" id="SSF50044">
    <property type="entry name" value="SH3-domain"/>
    <property type="match status" value="1"/>
</dbReference>
<dbReference type="CDD" id="cd06799">
    <property type="entry name" value="PDZ_MPP3-MPP4-MPP7-like"/>
    <property type="match status" value="1"/>
</dbReference>
<dbReference type="PROSITE" id="PS51022">
    <property type="entry name" value="L27"/>
    <property type="match status" value="1"/>
</dbReference>
<evidence type="ECO:0000259" key="6">
    <source>
        <dbReference type="PROSITE" id="PS50106"/>
    </source>
</evidence>
<keyword evidence="8" id="KW-1185">Reference proteome</keyword>
<reference evidence="8" key="1">
    <citation type="journal article" date="2016" name="Nat. Commun.">
        <title>The channel catfish genome sequence provides insights into the evolution of scale formation in teleosts.</title>
        <authorList>
            <person name="Liu Z."/>
            <person name="Liu S."/>
            <person name="Yao J."/>
            <person name="Bao L."/>
            <person name="Zhang J."/>
            <person name="Li Y."/>
            <person name="Jiang C."/>
            <person name="Sun L."/>
            <person name="Wang R."/>
            <person name="Zhang Y."/>
            <person name="Zhou T."/>
            <person name="Zeng Q."/>
            <person name="Fu Q."/>
            <person name="Gao S."/>
            <person name="Li N."/>
            <person name="Koren S."/>
            <person name="Jiang Y."/>
            <person name="Zimin A."/>
            <person name="Xu P."/>
            <person name="Phillippy A.M."/>
            <person name="Geng X."/>
            <person name="Song L."/>
            <person name="Sun F."/>
            <person name="Li C."/>
            <person name="Wang X."/>
            <person name="Chen A."/>
            <person name="Jin Y."/>
            <person name="Yuan Z."/>
            <person name="Yang Y."/>
            <person name="Tan S."/>
            <person name="Peatman E."/>
            <person name="Lu J."/>
            <person name="Qin Z."/>
            <person name="Dunham R."/>
            <person name="Li Z."/>
            <person name="Sonstegard T."/>
            <person name="Feng J."/>
            <person name="Danzmann R.G."/>
            <person name="Schroeder S."/>
            <person name="Scheffler B."/>
            <person name="Duke M.V."/>
            <person name="Ballard L."/>
            <person name="Kucuktas H."/>
            <person name="Kaltenboeck L."/>
            <person name="Liu H."/>
            <person name="Armbruster J."/>
            <person name="Xie Y."/>
            <person name="Kirby M.L."/>
            <person name="Tian Y."/>
            <person name="Flanagan M.E."/>
            <person name="Mu W."/>
            <person name="Waldbieser G.C."/>
        </authorList>
    </citation>
    <scope>NUCLEOTIDE SEQUENCE [LARGE SCALE GENOMIC DNA]</scope>
    <source>
        <strain evidence="8">SDA103</strain>
    </source>
</reference>
<keyword evidence="2 3" id="KW-0728">SH3 domain</keyword>
<dbReference type="InterPro" id="IPR050716">
    <property type="entry name" value="MAGUK"/>
</dbReference>
<dbReference type="PROSITE" id="PS50002">
    <property type="entry name" value="SH3"/>
    <property type="match status" value="1"/>
</dbReference>
<dbReference type="Pfam" id="PF00595">
    <property type="entry name" value="PDZ"/>
    <property type="match status" value="1"/>
</dbReference>
<dbReference type="Gene3D" id="2.30.42.10">
    <property type="match status" value="1"/>
</dbReference>
<dbReference type="Gene3D" id="3.40.50.300">
    <property type="entry name" value="P-loop containing nucleotide triphosphate hydrolases"/>
    <property type="match status" value="1"/>
</dbReference>
<dbReference type="CDD" id="cd11862">
    <property type="entry name" value="SH3_MPP"/>
    <property type="match status" value="1"/>
</dbReference>
<dbReference type="CTD" id="101882129"/>
<reference evidence="9" key="2">
    <citation type="submission" date="2025-08" db="UniProtKB">
        <authorList>
            <consortium name="RefSeq"/>
        </authorList>
    </citation>
    <scope>IDENTIFICATION</scope>
    <source>
        <tissue evidence="9">Blood</tissue>
    </source>
</reference>
<protein>
    <submittedName>
        <fullName evidence="9">MAGUK p55 subfamily member 7 isoform X1</fullName>
    </submittedName>
</protein>
<dbReference type="InterPro" id="IPR008145">
    <property type="entry name" value="GK/Ca_channel_bsu"/>
</dbReference>
<dbReference type="InterPro" id="IPR014775">
    <property type="entry name" value="L27_C"/>
</dbReference>
<evidence type="ECO:0000259" key="5">
    <source>
        <dbReference type="PROSITE" id="PS50052"/>
    </source>
</evidence>
<dbReference type="OrthoDB" id="439127at2759"/>
<dbReference type="Gene3D" id="1.10.287.650">
    <property type="entry name" value="L27 domain"/>
    <property type="match status" value="1"/>
</dbReference>
<sequence>MHVLSKPHVRDLLSVHDTVAQKEYEPKLPSLAAEDHEDEEDSVRIIQLMKSKEPLGATIKRDESTGAIVVARIMRGGAADRSGLIREGDELREVNGVPMENKNPEEIIPILAQSDGAVTFKVIPGTKDELEADDTEVFVRALFDYHPKEDPAIPCKDAGLEFGRGDVLQIVSRENDTWWQARRICDTNLRAGLIPSRQLQERRVALQRPEVLFQTSRALKMKNAEDADYMAIHGIHIAGLRRSFRLSKKDRRSRETRAKWKKCEAGGENHISSYQEVVPYVREPGAPYRLVLLVDTTRERRKHEREGVDYRFVSRRAFENDILNHEFIEYGGHGGNYYGTSLDSVRKVLAERKVCLLDVEPHAVKLLYTTEFKPYVTFVKPPAIEQLRLSRRKAKILASCDEPAPTRTFMEADFEDMINAAQEMEDKYGYLFERIIINDDLAMVFTEIRAGLKKLEKERNWIPKMWV</sequence>
<dbReference type="SMART" id="SM00326">
    <property type="entry name" value="SH3"/>
    <property type="match status" value="1"/>
</dbReference>
<evidence type="ECO:0000256" key="1">
    <source>
        <dbReference type="ARBA" id="ARBA00007014"/>
    </source>
</evidence>
<evidence type="ECO:0000256" key="3">
    <source>
        <dbReference type="PROSITE-ProRule" id="PRU00192"/>
    </source>
</evidence>
<dbReference type="Pfam" id="PF00625">
    <property type="entry name" value="Guanylate_kin"/>
    <property type="match status" value="1"/>
</dbReference>
<dbReference type="PROSITE" id="PS50106">
    <property type="entry name" value="PDZ"/>
    <property type="match status" value="1"/>
</dbReference>
<dbReference type="InterPro" id="IPR027417">
    <property type="entry name" value="P-loop_NTPase"/>
</dbReference>
<evidence type="ECO:0000256" key="2">
    <source>
        <dbReference type="ARBA" id="ARBA00022443"/>
    </source>
</evidence>
<feature type="domain" description="SH3" evidence="4">
    <location>
        <begin position="134"/>
        <end position="204"/>
    </location>
</feature>
<dbReference type="InterPro" id="IPR004172">
    <property type="entry name" value="L27_dom"/>
</dbReference>
<dbReference type="InterPro" id="IPR020590">
    <property type="entry name" value="Guanylate_kinase_CS"/>
</dbReference>
<dbReference type="PROSITE" id="PS00856">
    <property type="entry name" value="GUANYLATE_KINASE_1"/>
    <property type="match status" value="1"/>
</dbReference>
<dbReference type="KEGG" id="ipu:108280815"/>
<dbReference type="SMART" id="SM00228">
    <property type="entry name" value="PDZ"/>
    <property type="match status" value="1"/>
</dbReference>
<dbReference type="AlphaFoldDB" id="A0A9F7TDX0"/>
<dbReference type="InterPro" id="IPR036034">
    <property type="entry name" value="PDZ_sf"/>
</dbReference>
<evidence type="ECO:0000313" key="9">
    <source>
        <dbReference type="RefSeq" id="XP_053529577.1"/>
    </source>
</evidence>
<dbReference type="InterPro" id="IPR001452">
    <property type="entry name" value="SH3_domain"/>
</dbReference>
<dbReference type="Proteomes" id="UP000221080">
    <property type="component" value="Chromosome 20"/>
</dbReference>